<reference evidence="1" key="1">
    <citation type="journal article" date="2015" name="Nature">
        <title>Complex archaea that bridge the gap between prokaryotes and eukaryotes.</title>
        <authorList>
            <person name="Spang A."/>
            <person name="Saw J.H."/>
            <person name="Jorgensen S.L."/>
            <person name="Zaremba-Niedzwiedzka K."/>
            <person name="Martijn J."/>
            <person name="Lind A.E."/>
            <person name="van Eijk R."/>
            <person name="Schleper C."/>
            <person name="Guy L."/>
            <person name="Ettema T.J."/>
        </authorList>
    </citation>
    <scope>NUCLEOTIDE SEQUENCE</scope>
</reference>
<sequence>MTLHLIGLVFKGGLGIPLFCDKLFENDEEKSTLIYSLSSAITSFASGIIGEQNKGRAELISGEFRVIVYDPFVDLVSESMDVDRYVLMALQDIYDNLDISFGKLKEIHHDIIYTLGLNKPDASIGFFVPPEIKAIIKKIALRTMIFPEQQLGVISELFKEEISSRSKQVAILALILADIDGGLLQKCFAKDLYEDPAFTELL</sequence>
<dbReference type="AlphaFoldDB" id="A0A0F8X5Z6"/>
<comment type="caution">
    <text evidence="1">The sequence shown here is derived from an EMBL/GenBank/DDBJ whole genome shotgun (WGS) entry which is preliminary data.</text>
</comment>
<proteinExistence type="predicted"/>
<dbReference type="EMBL" id="LAZR01061124">
    <property type="protein sequence ID" value="KKK64218.1"/>
    <property type="molecule type" value="Genomic_DNA"/>
</dbReference>
<accession>A0A0F8X5Z6</accession>
<feature type="non-terminal residue" evidence="1">
    <location>
        <position position="202"/>
    </location>
</feature>
<protein>
    <submittedName>
        <fullName evidence="1">Uncharacterized protein</fullName>
    </submittedName>
</protein>
<name>A0A0F8X5Z6_9ZZZZ</name>
<gene>
    <name evidence="1" type="ORF">LCGC14_2986440</name>
</gene>
<evidence type="ECO:0000313" key="1">
    <source>
        <dbReference type="EMBL" id="KKK64218.1"/>
    </source>
</evidence>
<organism evidence="1">
    <name type="scientific">marine sediment metagenome</name>
    <dbReference type="NCBI Taxonomy" id="412755"/>
    <lineage>
        <taxon>unclassified sequences</taxon>
        <taxon>metagenomes</taxon>
        <taxon>ecological metagenomes</taxon>
    </lineage>
</organism>